<dbReference type="SUPFAM" id="SSF52402">
    <property type="entry name" value="Adenine nucleotide alpha hydrolases-like"/>
    <property type="match status" value="1"/>
</dbReference>
<evidence type="ECO:0000313" key="3">
    <source>
        <dbReference type="Proteomes" id="UP000504603"/>
    </source>
</evidence>
<name>A0A6J1C707_MOMCH</name>
<evidence type="ECO:0000256" key="1">
    <source>
        <dbReference type="SAM" id="MobiDB-lite"/>
    </source>
</evidence>
<dbReference type="InterPro" id="IPR014729">
    <property type="entry name" value="Rossmann-like_a/b/a_fold"/>
</dbReference>
<evidence type="ECO:0000259" key="2">
    <source>
        <dbReference type="Pfam" id="PF00582"/>
    </source>
</evidence>
<gene>
    <name evidence="4" type="primary">LOC111008987</name>
</gene>
<dbReference type="PANTHER" id="PTHR47000">
    <property type="entry name" value="ADENINE NUCLEOTIDE ALPHA HYDROLASES-LIKE SUPERFAMILY PROTEIN"/>
    <property type="match status" value="1"/>
</dbReference>
<dbReference type="RefSeq" id="XP_022137570.1">
    <property type="nucleotide sequence ID" value="XM_022281878.1"/>
</dbReference>
<dbReference type="GeneID" id="111008987"/>
<dbReference type="PANTHER" id="PTHR47000:SF3">
    <property type="entry name" value="ADENINE NUCLEOTIDE ALPHA HYDROLASES-LIKE SUPERFAMILY PROTEIN"/>
    <property type="match status" value="1"/>
</dbReference>
<feature type="region of interest" description="Disordered" evidence="1">
    <location>
        <begin position="1"/>
        <end position="40"/>
    </location>
</feature>
<dbReference type="OrthoDB" id="1667873at2759"/>
<protein>
    <submittedName>
        <fullName evidence="4">Uncharacterized protein LOC111008987</fullName>
    </submittedName>
</protein>
<dbReference type="InterPro" id="IPR006016">
    <property type="entry name" value="UspA"/>
</dbReference>
<organism evidence="3 4">
    <name type="scientific">Momordica charantia</name>
    <name type="common">Bitter gourd</name>
    <name type="synonym">Balsam pear</name>
    <dbReference type="NCBI Taxonomy" id="3673"/>
    <lineage>
        <taxon>Eukaryota</taxon>
        <taxon>Viridiplantae</taxon>
        <taxon>Streptophyta</taxon>
        <taxon>Embryophyta</taxon>
        <taxon>Tracheophyta</taxon>
        <taxon>Spermatophyta</taxon>
        <taxon>Magnoliopsida</taxon>
        <taxon>eudicotyledons</taxon>
        <taxon>Gunneridae</taxon>
        <taxon>Pentapetalae</taxon>
        <taxon>rosids</taxon>
        <taxon>fabids</taxon>
        <taxon>Cucurbitales</taxon>
        <taxon>Cucurbitaceae</taxon>
        <taxon>Momordiceae</taxon>
        <taxon>Momordica</taxon>
    </lineage>
</organism>
<evidence type="ECO:0000313" key="4">
    <source>
        <dbReference type="RefSeq" id="XP_022137570.1"/>
    </source>
</evidence>
<accession>A0A6J1C707</accession>
<feature type="domain" description="UspA" evidence="2">
    <location>
        <begin position="46"/>
        <end position="160"/>
    </location>
</feature>
<proteinExistence type="predicted"/>
<reference evidence="4" key="1">
    <citation type="submission" date="2025-08" db="UniProtKB">
        <authorList>
            <consortium name="RefSeq"/>
        </authorList>
    </citation>
    <scope>IDENTIFICATION</scope>
    <source>
        <strain evidence="4">OHB3-1</strain>
    </source>
</reference>
<dbReference type="KEGG" id="mcha:111008987"/>
<dbReference type="Pfam" id="PF00582">
    <property type="entry name" value="Usp"/>
    <property type="match status" value="1"/>
</dbReference>
<sequence>MAGFWVCSGPNKKNKKKKKKKNELLRSGEEELSSNSSKSVSENGNRVMVVVDWSIEAQGALQWTLSHALHTHDTILLLHVLKTSNKQGFGFNNKVDYIKAYELLFSMRNMCLKRRPEVQVEIALLEGKERGPVIVEEAKKHKLSLLVLGQRKRPILRRLLNRWATRSDRRGRKKKKTTCRGTVEYCIQNSSCLTIAVRKKSRQIGGYLITTKRHRNFWLLA</sequence>
<dbReference type="CDD" id="cd23659">
    <property type="entry name" value="USP_At3g01520-like"/>
    <property type="match status" value="1"/>
</dbReference>
<dbReference type="AlphaFoldDB" id="A0A6J1C707"/>
<dbReference type="Gene3D" id="3.40.50.620">
    <property type="entry name" value="HUPs"/>
    <property type="match status" value="1"/>
</dbReference>
<feature type="compositionally biased region" description="Basic residues" evidence="1">
    <location>
        <begin position="12"/>
        <end position="21"/>
    </location>
</feature>
<dbReference type="Proteomes" id="UP000504603">
    <property type="component" value="Unplaced"/>
</dbReference>
<keyword evidence="3" id="KW-1185">Reference proteome</keyword>